<feature type="transmembrane region" description="Helical" evidence="6">
    <location>
        <begin position="313"/>
        <end position="332"/>
    </location>
</feature>
<feature type="transmembrane region" description="Helical" evidence="6">
    <location>
        <begin position="406"/>
        <end position="425"/>
    </location>
</feature>
<evidence type="ECO:0008006" key="9">
    <source>
        <dbReference type="Google" id="ProtNLM"/>
    </source>
</evidence>
<evidence type="ECO:0000256" key="2">
    <source>
        <dbReference type="ARBA" id="ARBA00022475"/>
    </source>
</evidence>
<comment type="caution">
    <text evidence="7">The sequence shown here is derived from an EMBL/GenBank/DDBJ whole genome shotgun (WGS) entry which is preliminary data.</text>
</comment>
<evidence type="ECO:0000256" key="4">
    <source>
        <dbReference type="ARBA" id="ARBA00022989"/>
    </source>
</evidence>
<keyword evidence="3 6" id="KW-0812">Transmembrane</keyword>
<evidence type="ECO:0000256" key="6">
    <source>
        <dbReference type="SAM" id="Phobius"/>
    </source>
</evidence>
<feature type="transmembrane region" description="Helical" evidence="6">
    <location>
        <begin position="232"/>
        <end position="260"/>
    </location>
</feature>
<dbReference type="RefSeq" id="WP_190992762.1">
    <property type="nucleotide sequence ID" value="NZ_JACOIK010000002.1"/>
</dbReference>
<dbReference type="PANTHER" id="PTHR30250">
    <property type="entry name" value="PST FAMILY PREDICTED COLANIC ACID TRANSPORTER"/>
    <property type="match status" value="1"/>
</dbReference>
<dbReference type="Proteomes" id="UP000602759">
    <property type="component" value="Unassembled WGS sequence"/>
</dbReference>
<keyword evidence="8" id="KW-1185">Reference proteome</keyword>
<dbReference type="Pfam" id="PF01554">
    <property type="entry name" value="MatE"/>
    <property type="match status" value="1"/>
</dbReference>
<feature type="transmembrane region" description="Helical" evidence="6">
    <location>
        <begin position="84"/>
        <end position="111"/>
    </location>
</feature>
<evidence type="ECO:0000313" key="7">
    <source>
        <dbReference type="EMBL" id="MBD1431740.1"/>
    </source>
</evidence>
<accession>A0ABR7YK91</accession>
<evidence type="ECO:0000256" key="1">
    <source>
        <dbReference type="ARBA" id="ARBA00004651"/>
    </source>
</evidence>
<dbReference type="PANTHER" id="PTHR30250:SF26">
    <property type="entry name" value="PSMA PROTEIN"/>
    <property type="match status" value="1"/>
</dbReference>
<comment type="subcellular location">
    <subcellularLocation>
        <location evidence="1">Cell membrane</location>
        <topology evidence="1">Multi-pass membrane protein</topology>
    </subcellularLocation>
</comment>
<feature type="transmembrane region" description="Helical" evidence="6">
    <location>
        <begin position="185"/>
        <end position="205"/>
    </location>
</feature>
<feature type="transmembrane region" description="Helical" evidence="6">
    <location>
        <begin position="469"/>
        <end position="489"/>
    </location>
</feature>
<evidence type="ECO:0000313" key="8">
    <source>
        <dbReference type="Proteomes" id="UP000602759"/>
    </source>
</evidence>
<keyword evidence="2" id="KW-1003">Cell membrane</keyword>
<gene>
    <name evidence="7" type="ORF">H8B06_02795</name>
</gene>
<reference evidence="7 8" key="1">
    <citation type="submission" date="2020-08" db="EMBL/GenBank/DDBJ databases">
        <title>Sphingobacterium sp. DN00404 isolated from aquaculture water.</title>
        <authorList>
            <person name="Zhang M."/>
        </authorList>
    </citation>
    <scope>NUCLEOTIDE SEQUENCE [LARGE SCALE GENOMIC DNA]</scope>
    <source>
        <strain evidence="7 8">DN00404</strain>
    </source>
</reference>
<evidence type="ECO:0000256" key="3">
    <source>
        <dbReference type="ARBA" id="ARBA00022692"/>
    </source>
</evidence>
<dbReference type="EMBL" id="JACOIK010000002">
    <property type="protein sequence ID" value="MBD1431740.1"/>
    <property type="molecule type" value="Genomic_DNA"/>
</dbReference>
<sequence>MSTANRVLKNTGFLYAKMGITVFVSLYTTRLILNALGASDFGIFSIVGGAIAMLGFLNASMASATQRFMSYAEGEGNKEKQKKVFNISFVLHILIACLLGIILLVAGYFFFNGVLNIEENRIYAAKIVYASLVVSTMFTVMSVPYDAILNAHENMLYYSLVGVIESFLKLAVALIVVSYVGDKLILYGILMAVIPLIVLTIMRIYCHNKYDECTIGLKKHWDKDLMKKMSGFAGWSFLTSSTGIVSQYGMGIVLNVFFGTVLNAAQGIANQISGQLMTFAHVVLRALNPVIVKSEGSGDRQKAFFATFSGCKLSFLLFSFFALPFILEAPFLLKVWLINVPEWAVVFCRLQLLRILMEQLTISIGSMILAQGDISNYTKFKSVFNVMPIILTWLFFYFGMPPYMLYVGWIICWSILGGGVALFFAQRNCGLPLSDYFKFVFFPCVTIALLNFVSLSFVVYVFSEGWLRLIFVLIISLILNILLVFRVGMNIHERSLVRKMIKQKSNFFRSYL</sequence>
<protein>
    <recommendedName>
        <fullName evidence="9">Na+-driven multidrug efflux pump</fullName>
    </recommendedName>
</protein>
<keyword evidence="5 6" id="KW-0472">Membrane</keyword>
<name>A0ABR7YK91_9SPHI</name>
<proteinExistence type="predicted"/>
<dbReference type="InterPro" id="IPR050833">
    <property type="entry name" value="Poly_Biosynth_Transport"/>
</dbReference>
<feature type="transmembrane region" description="Helical" evidence="6">
    <location>
        <begin position="155"/>
        <end position="179"/>
    </location>
</feature>
<feature type="transmembrane region" description="Helical" evidence="6">
    <location>
        <begin position="41"/>
        <end position="63"/>
    </location>
</feature>
<dbReference type="InterPro" id="IPR002528">
    <property type="entry name" value="MATE_fam"/>
</dbReference>
<feature type="transmembrane region" description="Helical" evidence="6">
    <location>
        <begin position="437"/>
        <end position="463"/>
    </location>
</feature>
<feature type="transmembrane region" description="Helical" evidence="6">
    <location>
        <begin position="123"/>
        <end position="143"/>
    </location>
</feature>
<organism evidence="7 8">
    <name type="scientific">Sphingobacterium micropteri</name>
    <dbReference type="NCBI Taxonomy" id="2763501"/>
    <lineage>
        <taxon>Bacteria</taxon>
        <taxon>Pseudomonadati</taxon>
        <taxon>Bacteroidota</taxon>
        <taxon>Sphingobacteriia</taxon>
        <taxon>Sphingobacteriales</taxon>
        <taxon>Sphingobacteriaceae</taxon>
        <taxon>Sphingobacterium</taxon>
    </lineage>
</organism>
<keyword evidence="4 6" id="KW-1133">Transmembrane helix</keyword>
<feature type="transmembrane region" description="Helical" evidence="6">
    <location>
        <begin position="12"/>
        <end position="29"/>
    </location>
</feature>
<feature type="transmembrane region" description="Helical" evidence="6">
    <location>
        <begin position="382"/>
        <end position="400"/>
    </location>
</feature>
<evidence type="ECO:0000256" key="5">
    <source>
        <dbReference type="ARBA" id="ARBA00023136"/>
    </source>
</evidence>